<organism evidence="9 10">
    <name type="scientific">Vanilla planifolia</name>
    <name type="common">Vanilla</name>
    <dbReference type="NCBI Taxonomy" id="51239"/>
    <lineage>
        <taxon>Eukaryota</taxon>
        <taxon>Viridiplantae</taxon>
        <taxon>Streptophyta</taxon>
        <taxon>Embryophyta</taxon>
        <taxon>Tracheophyta</taxon>
        <taxon>Spermatophyta</taxon>
        <taxon>Magnoliopsida</taxon>
        <taxon>Liliopsida</taxon>
        <taxon>Asparagales</taxon>
        <taxon>Orchidaceae</taxon>
        <taxon>Vanilloideae</taxon>
        <taxon>Vanilleae</taxon>
        <taxon>Vanilla</taxon>
    </lineage>
</organism>
<evidence type="ECO:0000256" key="7">
    <source>
        <dbReference type="PROSITE-ProRule" id="PRU00449"/>
    </source>
</evidence>
<dbReference type="SMART" id="SM00355">
    <property type="entry name" value="ZnF_C2H2"/>
    <property type="match status" value="2"/>
</dbReference>
<reference evidence="9 10" key="1">
    <citation type="journal article" date="2020" name="Nat. Food">
        <title>A phased Vanilla planifolia genome enables genetic improvement of flavour and production.</title>
        <authorList>
            <person name="Hasing T."/>
            <person name="Tang H."/>
            <person name="Brym M."/>
            <person name="Khazi F."/>
            <person name="Huang T."/>
            <person name="Chambers A.H."/>
        </authorList>
    </citation>
    <scope>NUCLEOTIDE SEQUENCE [LARGE SCALE GENOMIC DNA]</scope>
    <source>
        <tissue evidence="9">Leaf</tissue>
    </source>
</reference>
<dbReference type="InterPro" id="IPR013087">
    <property type="entry name" value="Znf_C2H2_type"/>
</dbReference>
<feature type="domain" description="AN1-type" evidence="8">
    <location>
        <begin position="96"/>
        <end position="146"/>
    </location>
</feature>
<evidence type="ECO:0000313" key="10">
    <source>
        <dbReference type="Proteomes" id="UP000636800"/>
    </source>
</evidence>
<dbReference type="PROSITE" id="PS51039">
    <property type="entry name" value="ZF_AN1"/>
    <property type="match status" value="2"/>
</dbReference>
<proteinExistence type="predicted"/>
<evidence type="ECO:0000256" key="3">
    <source>
        <dbReference type="ARBA" id="ARBA00022737"/>
    </source>
</evidence>
<evidence type="ECO:0000256" key="6">
    <source>
        <dbReference type="ARBA" id="ARBA00023016"/>
    </source>
</evidence>
<feature type="domain" description="AN1-type" evidence="8">
    <location>
        <begin position="7"/>
        <end position="55"/>
    </location>
</feature>
<keyword evidence="10" id="KW-1185">Reference proteome</keyword>
<dbReference type="InterPro" id="IPR000058">
    <property type="entry name" value="Znf_AN1"/>
</dbReference>
<dbReference type="SMART" id="SM00154">
    <property type="entry name" value="ZnF_AN1"/>
    <property type="match status" value="2"/>
</dbReference>
<dbReference type="PANTHER" id="PTHR14677">
    <property type="entry name" value="ARSENITE INDUCUBLE RNA ASSOCIATED PROTEIN AIP-1-RELATED"/>
    <property type="match status" value="1"/>
</dbReference>
<dbReference type="PROSITE" id="PS00028">
    <property type="entry name" value="ZINC_FINGER_C2H2_1"/>
    <property type="match status" value="2"/>
</dbReference>
<dbReference type="EMBL" id="JADCNL010000007">
    <property type="protein sequence ID" value="KAG0474049.1"/>
    <property type="molecule type" value="Genomic_DNA"/>
</dbReference>
<dbReference type="PANTHER" id="PTHR14677:SF27">
    <property type="entry name" value="ZINC FINGER AN1 AND C2H2 DOMAIN-CONTAINING STRESS-ASSOCIATED PROTEIN 11"/>
    <property type="match status" value="1"/>
</dbReference>
<evidence type="ECO:0000313" key="9">
    <source>
        <dbReference type="EMBL" id="KAG0474049.1"/>
    </source>
</evidence>
<keyword evidence="2" id="KW-0479">Metal-binding</keyword>
<name>A0A835QK22_VANPL</name>
<keyword evidence="6" id="KW-0346">Stress response</keyword>
<evidence type="ECO:0000256" key="2">
    <source>
        <dbReference type="ARBA" id="ARBA00022723"/>
    </source>
</evidence>
<evidence type="ECO:0000256" key="1">
    <source>
        <dbReference type="ARBA" id="ARBA00003732"/>
    </source>
</evidence>
<sequence>MGTPEVPHSGRHCSADGCMLIDFLPFNCERCDQVFCLQHRSYTRHQCPVATNQIDISVLICPLCGQGVRLRPNEDPNITWDTHVNSECDPLNYQKTTKKKSCPAPGCCETLNFSNAIRCKYCTQEHCLTHRFAPDHECTGPKKPDTGYPFINLLRRSLKNDSTPIQTFNGSAKWSSNFLHAASSLMASAEAGMQKLSVATNHALQKAKDGVAQGRGSGGNLAEQCLQCQARFAHVNSLIEHVEKAHNQAVQAACTMEMIENCPKCNITFNDPVLLIKHVEKEHGDTTSLKG</sequence>
<comment type="function">
    <text evidence="1">May be involved in environmental stress response.</text>
</comment>
<dbReference type="OrthoDB" id="27298at2759"/>
<dbReference type="SUPFAM" id="SSF118310">
    <property type="entry name" value="AN1-like Zinc finger"/>
    <property type="match status" value="2"/>
</dbReference>
<comment type="caution">
    <text evidence="9">The sequence shown here is derived from an EMBL/GenBank/DDBJ whole genome shotgun (WGS) entry which is preliminary data.</text>
</comment>
<dbReference type="Gene3D" id="4.10.1110.10">
    <property type="entry name" value="AN1-like Zinc finger"/>
    <property type="match status" value="2"/>
</dbReference>
<dbReference type="GO" id="GO:0005737">
    <property type="term" value="C:cytoplasm"/>
    <property type="evidence" value="ECO:0007669"/>
    <property type="project" value="TreeGrafter"/>
</dbReference>
<protein>
    <recommendedName>
        <fullName evidence="8">AN1-type domain-containing protein</fullName>
    </recommendedName>
</protein>
<evidence type="ECO:0000256" key="5">
    <source>
        <dbReference type="ARBA" id="ARBA00022833"/>
    </source>
</evidence>
<dbReference type="AlphaFoldDB" id="A0A835QK22"/>
<dbReference type="InterPro" id="IPR035896">
    <property type="entry name" value="AN1-like_Znf"/>
</dbReference>
<keyword evidence="5" id="KW-0862">Zinc</keyword>
<dbReference type="Gene3D" id="3.30.160.60">
    <property type="entry name" value="Classic Zinc Finger"/>
    <property type="match status" value="1"/>
</dbReference>
<dbReference type="Proteomes" id="UP000636800">
    <property type="component" value="Chromosome 7"/>
</dbReference>
<dbReference type="Pfam" id="PF01428">
    <property type="entry name" value="zf-AN1"/>
    <property type="match status" value="2"/>
</dbReference>
<dbReference type="Pfam" id="PF25403">
    <property type="entry name" value="zf-C2H2_ZFAND2"/>
    <property type="match status" value="1"/>
</dbReference>
<evidence type="ECO:0000259" key="8">
    <source>
        <dbReference type="PROSITE" id="PS51039"/>
    </source>
</evidence>
<evidence type="ECO:0000256" key="4">
    <source>
        <dbReference type="ARBA" id="ARBA00022771"/>
    </source>
</evidence>
<dbReference type="InterPro" id="IPR057357">
    <property type="entry name" value="Znf-C2H2_ZFAND2A/B"/>
</dbReference>
<gene>
    <name evidence="9" type="ORF">HPP92_015906</name>
</gene>
<dbReference type="GO" id="GO:0008270">
    <property type="term" value="F:zinc ion binding"/>
    <property type="evidence" value="ECO:0007669"/>
    <property type="project" value="UniProtKB-KW"/>
</dbReference>
<accession>A0A835QK22</accession>
<keyword evidence="4 7" id="KW-0863">Zinc-finger</keyword>
<keyword evidence="3" id="KW-0677">Repeat</keyword>